<organism evidence="2 4">
    <name type="scientific">Rhodococcus opacus</name>
    <name type="common">Nocardia opaca</name>
    <dbReference type="NCBI Taxonomy" id="37919"/>
    <lineage>
        <taxon>Bacteria</taxon>
        <taxon>Bacillati</taxon>
        <taxon>Actinomycetota</taxon>
        <taxon>Actinomycetes</taxon>
        <taxon>Mycobacteriales</taxon>
        <taxon>Nocardiaceae</taxon>
        <taxon>Rhodococcus</taxon>
    </lineage>
</organism>
<dbReference type="EMBL" id="CP130953">
    <property type="protein sequence ID" value="WLF49744.1"/>
    <property type="molecule type" value="Genomic_DNA"/>
</dbReference>
<dbReference type="EC" id="2.1.1.-" evidence="2"/>
<dbReference type="Proteomes" id="UP001231166">
    <property type="component" value="Chromosome"/>
</dbReference>
<dbReference type="Pfam" id="PF13578">
    <property type="entry name" value="Methyltransf_24"/>
    <property type="match status" value="1"/>
</dbReference>
<keyword evidence="3" id="KW-1185">Reference proteome</keyword>
<dbReference type="AlphaFoldDB" id="A0AAX3YNV0"/>
<sequence length="205" mass="22754">MATSGDFYLAIDNLHPGEVFTVIDLFGDVSGALANDTENAQQYPALTEQRFRENYKKAHDHLPVIVKGPSEILPDHAAADAHRFIHIDGSHLYEHVATDVMTAQKLLAPQGIAVFDDYRSVHTPGVAAAVWQAVEHGMHVIAVSPMKMYATWGDPRPWRKSLTSWLPGSGLDYEEQSVLGEALFRVSPKPSVLLRALVAYQKRRK</sequence>
<name>A0AAX3YNV0_RHOOP</name>
<evidence type="ECO:0000313" key="1">
    <source>
        <dbReference type="EMBL" id="MCZ4582595.1"/>
    </source>
</evidence>
<dbReference type="GO" id="GO:0032259">
    <property type="term" value="P:methylation"/>
    <property type="evidence" value="ECO:0007669"/>
    <property type="project" value="UniProtKB-KW"/>
</dbReference>
<reference evidence="2" key="2">
    <citation type="submission" date="2023-07" db="EMBL/GenBank/DDBJ databases">
        <title>Genomic analysis of Rhodococcus opacus VOC-14 with glycol ethers degradation activity.</title>
        <authorList>
            <person name="Narkevich D.A."/>
            <person name="Hlushen A.M."/>
            <person name="Akhremchuk A.E."/>
            <person name="Sikolenko M.A."/>
            <person name="Valentovich L.N."/>
        </authorList>
    </citation>
    <scope>NUCLEOTIDE SEQUENCE</scope>
    <source>
        <strain evidence="2">VOC-14</strain>
    </source>
</reference>
<dbReference type="Gene3D" id="3.40.50.150">
    <property type="entry name" value="Vaccinia Virus protein VP39"/>
    <property type="match status" value="1"/>
</dbReference>
<dbReference type="GO" id="GO:0008168">
    <property type="term" value="F:methyltransferase activity"/>
    <property type="evidence" value="ECO:0007669"/>
    <property type="project" value="UniProtKB-KW"/>
</dbReference>
<dbReference type="InterPro" id="IPR029063">
    <property type="entry name" value="SAM-dependent_MTases_sf"/>
</dbReference>
<protein>
    <submittedName>
        <fullName evidence="2">Class I SAM-dependent methyltransferase</fullName>
        <ecNumber evidence="2">2.1.1.-</ecNumber>
    </submittedName>
</protein>
<proteinExistence type="predicted"/>
<reference evidence="1" key="1">
    <citation type="submission" date="2022-12" db="EMBL/GenBank/DDBJ databases">
        <authorList>
            <person name="Krivoruchko A.V."/>
            <person name="Elkin A."/>
        </authorList>
    </citation>
    <scope>NUCLEOTIDE SEQUENCE</scope>
    <source>
        <strain evidence="1">IEGM 249</strain>
    </source>
</reference>
<keyword evidence="2" id="KW-0808">Transferase</keyword>
<dbReference type="Proteomes" id="UP001066327">
    <property type="component" value="Unassembled WGS sequence"/>
</dbReference>
<evidence type="ECO:0000313" key="2">
    <source>
        <dbReference type="EMBL" id="WLF49744.1"/>
    </source>
</evidence>
<evidence type="ECO:0000313" key="4">
    <source>
        <dbReference type="Proteomes" id="UP001231166"/>
    </source>
</evidence>
<dbReference type="RefSeq" id="WP_269590861.1">
    <property type="nucleotide sequence ID" value="NZ_CP130953.1"/>
</dbReference>
<gene>
    <name evidence="1" type="ORF">O4328_02650</name>
    <name evidence="2" type="ORF">Q5707_12425</name>
</gene>
<evidence type="ECO:0000313" key="3">
    <source>
        <dbReference type="Proteomes" id="UP001066327"/>
    </source>
</evidence>
<dbReference type="EMBL" id="JAPWIS010000001">
    <property type="protein sequence ID" value="MCZ4582595.1"/>
    <property type="molecule type" value="Genomic_DNA"/>
</dbReference>
<accession>A0AAX3YNV0</accession>
<keyword evidence="2" id="KW-0489">Methyltransferase</keyword>